<organism evidence="2 3">
    <name type="scientific">Hamadaea flava</name>
    <dbReference type="NCBI Taxonomy" id="1742688"/>
    <lineage>
        <taxon>Bacteria</taxon>
        <taxon>Bacillati</taxon>
        <taxon>Actinomycetota</taxon>
        <taxon>Actinomycetes</taxon>
        <taxon>Micromonosporales</taxon>
        <taxon>Micromonosporaceae</taxon>
        <taxon>Hamadaea</taxon>
    </lineage>
</organism>
<dbReference type="InterPro" id="IPR034686">
    <property type="entry name" value="Terpene_cyclase-like_2"/>
</dbReference>
<dbReference type="Gene3D" id="1.10.600.10">
    <property type="entry name" value="Farnesyl Diphosphate Synthase"/>
    <property type="match status" value="1"/>
</dbReference>
<dbReference type="SUPFAM" id="SSF48576">
    <property type="entry name" value="Terpenoid synthases"/>
    <property type="match status" value="1"/>
</dbReference>
<keyword evidence="1" id="KW-0456">Lyase</keyword>
<dbReference type="InterPro" id="IPR008949">
    <property type="entry name" value="Isoprenoid_synthase_dom_sf"/>
</dbReference>
<dbReference type="Proteomes" id="UP001595816">
    <property type="component" value="Unassembled WGS sequence"/>
</dbReference>
<dbReference type="SFLD" id="SFLDS00005">
    <property type="entry name" value="Isoprenoid_Synthase_Type_I"/>
    <property type="match status" value="1"/>
</dbReference>
<protein>
    <submittedName>
        <fullName evidence="2">Terpene synthase family protein</fullName>
    </submittedName>
</protein>
<evidence type="ECO:0000313" key="2">
    <source>
        <dbReference type="EMBL" id="MFC4133004.1"/>
    </source>
</evidence>
<evidence type="ECO:0000256" key="1">
    <source>
        <dbReference type="ARBA" id="ARBA00023239"/>
    </source>
</evidence>
<comment type="caution">
    <text evidence="2">The sequence shown here is derived from an EMBL/GenBank/DDBJ whole genome shotgun (WGS) entry which is preliminary data.</text>
</comment>
<sequence>MTIVVPELHVPVELRLSPYADPADEACRAFLRDHALARGPAAEDYVRRTRFGALVAGMYPDATAPELARVAEWMGAWSIMDDQLERIGPQEPESVVARLCAAIASWLDSPGSGPLGRALYQTWGRIAATASEAWQRRLRTEFRRHLDGCEWEAAQVRGGGVPRLRDYLRWRPLFFGAYVALALGEYAENRELPPAAVGDPLLHRAVTIGVELMIISNDLLSADIEAEQGSRVNLVAIVSEEQRCSPQQSAYRLAEGYERRLAAYRVAYEDLRTHCEGLDPAGSAAVLAYARAPLIWTRGQIAWSTGNPRYSADRAAFYAAIPDHLGAVVAEVDAQLG</sequence>
<reference evidence="3" key="1">
    <citation type="journal article" date="2019" name="Int. J. Syst. Evol. Microbiol.">
        <title>The Global Catalogue of Microorganisms (GCM) 10K type strain sequencing project: providing services to taxonomists for standard genome sequencing and annotation.</title>
        <authorList>
            <consortium name="The Broad Institute Genomics Platform"/>
            <consortium name="The Broad Institute Genome Sequencing Center for Infectious Disease"/>
            <person name="Wu L."/>
            <person name="Ma J."/>
        </authorList>
    </citation>
    <scope>NUCLEOTIDE SEQUENCE [LARGE SCALE GENOMIC DNA]</scope>
    <source>
        <strain evidence="3">CGMCC 4.7289</strain>
    </source>
</reference>
<dbReference type="SFLD" id="SFLDG01020">
    <property type="entry name" value="Terpene_Cyclase_Like_2"/>
    <property type="match status" value="1"/>
</dbReference>
<keyword evidence="3" id="KW-1185">Reference proteome</keyword>
<dbReference type="EMBL" id="JBHSAY010000009">
    <property type="protein sequence ID" value="MFC4133004.1"/>
    <property type="molecule type" value="Genomic_DNA"/>
</dbReference>
<name>A0ABV8LT31_9ACTN</name>
<dbReference type="Pfam" id="PF19086">
    <property type="entry name" value="Terpene_syn_C_2"/>
    <property type="match status" value="1"/>
</dbReference>
<evidence type="ECO:0000313" key="3">
    <source>
        <dbReference type="Proteomes" id="UP001595816"/>
    </source>
</evidence>
<gene>
    <name evidence="2" type="ORF">ACFOZ4_20525</name>
</gene>
<proteinExistence type="predicted"/>
<dbReference type="RefSeq" id="WP_253752011.1">
    <property type="nucleotide sequence ID" value="NZ_JAMZDZ010000001.1"/>
</dbReference>
<accession>A0ABV8LT31</accession>